<keyword evidence="3" id="KW-1185">Reference proteome</keyword>
<proteinExistence type="predicted"/>
<evidence type="ECO:0000313" key="2">
    <source>
        <dbReference type="EMBL" id="XHH49970.1"/>
    </source>
</evidence>
<accession>A0ABD8B7J2</accession>
<feature type="chain" id="PRO_5044795524" description="Lipoprotein" evidence="1">
    <location>
        <begin position="22"/>
        <end position="41"/>
    </location>
</feature>
<dbReference type="AlphaFoldDB" id="A0ABD8B7J2"/>
<dbReference type="KEGG" id="ckh:LVJ77_11945"/>
<dbReference type="PROSITE" id="PS51257">
    <property type="entry name" value="PROKAR_LIPOPROTEIN"/>
    <property type="match status" value="1"/>
</dbReference>
<reference evidence="2 3" key="1">
    <citation type="journal article" date="2022" name="Res Sq">
        <title>Evolution of multicellular longitudinally dividing oral cavity symbionts (Neisseriaceae).</title>
        <authorList>
            <person name="Nyongesa S."/>
            <person name="Weber P."/>
            <person name="Bernet E."/>
            <person name="Pullido F."/>
            <person name="Nieckarz M."/>
            <person name="Delaby M."/>
            <person name="Nieves C."/>
            <person name="Viehboeck T."/>
            <person name="Krause N."/>
            <person name="Rivera-Millot A."/>
            <person name="Nakamura A."/>
            <person name="Vischer N."/>
            <person name="VanNieuwenhze M."/>
            <person name="Brun Y."/>
            <person name="Cava F."/>
            <person name="Bulgheresi S."/>
            <person name="Veyrier F."/>
        </authorList>
    </citation>
    <scope>NUCLEOTIDE SEQUENCE [LARGE SCALE GENOMIC DNA]</scope>
    <source>
        <strain evidence="2 3">17694</strain>
    </source>
</reference>
<dbReference type="RefSeq" id="WP_281168310.1">
    <property type="nucleotide sequence ID" value="NZ_CP091521.1"/>
</dbReference>
<evidence type="ECO:0000256" key="1">
    <source>
        <dbReference type="SAM" id="SignalP"/>
    </source>
</evidence>
<keyword evidence="1" id="KW-0732">Signal</keyword>
<dbReference type="EMBL" id="CP091521">
    <property type="protein sequence ID" value="XHH49970.1"/>
    <property type="molecule type" value="Genomic_DNA"/>
</dbReference>
<sequence length="41" mass="4116">MKKLVFTAICCALLGACSANGGSQTQMYGEVGGGVESSKAF</sequence>
<evidence type="ECO:0000313" key="3">
    <source>
        <dbReference type="Proteomes" id="UP000831534"/>
    </source>
</evidence>
<gene>
    <name evidence="2" type="ORF">LVJ77_11945</name>
</gene>
<protein>
    <recommendedName>
        <fullName evidence="4">Lipoprotein</fullName>
    </recommendedName>
</protein>
<dbReference type="Proteomes" id="UP000831534">
    <property type="component" value="Chromosome"/>
</dbReference>
<organism evidence="2 3">
    <name type="scientific">Conchiformibius kuhniae</name>
    <dbReference type="NCBI Taxonomy" id="211502"/>
    <lineage>
        <taxon>Bacteria</taxon>
        <taxon>Pseudomonadati</taxon>
        <taxon>Pseudomonadota</taxon>
        <taxon>Betaproteobacteria</taxon>
        <taxon>Neisseriales</taxon>
        <taxon>Neisseriaceae</taxon>
        <taxon>Conchiformibius</taxon>
    </lineage>
</organism>
<evidence type="ECO:0008006" key="4">
    <source>
        <dbReference type="Google" id="ProtNLM"/>
    </source>
</evidence>
<feature type="signal peptide" evidence="1">
    <location>
        <begin position="1"/>
        <end position="21"/>
    </location>
</feature>
<name>A0ABD8B7J2_9NEIS</name>